<feature type="compositionally biased region" description="Basic and acidic residues" evidence="1">
    <location>
        <begin position="8"/>
        <end position="39"/>
    </location>
</feature>
<accession>A0A9J5WBT7</accession>
<keyword evidence="3" id="KW-1185">Reference proteome</keyword>
<protein>
    <submittedName>
        <fullName evidence="2">Uncharacterized protein</fullName>
    </submittedName>
</protein>
<sequence>MNSYETTAIEKEGTISDSKPPDPPDRGRASMEQIDKESGENTYYATNNPPSFKDMLTKPYSIAMNGESSKTTTVDSMEIGDDGSMDTDGSDIHLTKEEKQRIYEPWSYYHIIKIFERKLSHIYLKQRLATIWKVSEKIILIDLDHNYHIVKFLKEEIYTKHYNRDPGLSMASSCPPKDGTQIS</sequence>
<evidence type="ECO:0000256" key="1">
    <source>
        <dbReference type="SAM" id="MobiDB-lite"/>
    </source>
</evidence>
<proteinExistence type="predicted"/>
<gene>
    <name evidence="2" type="ORF">H5410_062808</name>
</gene>
<feature type="compositionally biased region" description="Polar residues" evidence="1">
    <location>
        <begin position="40"/>
        <end position="50"/>
    </location>
</feature>
<comment type="caution">
    <text evidence="2">The sequence shown here is derived from an EMBL/GenBank/DDBJ whole genome shotgun (WGS) entry which is preliminary data.</text>
</comment>
<organism evidence="2 3">
    <name type="scientific">Solanum commersonii</name>
    <name type="common">Commerson's wild potato</name>
    <name type="synonym">Commerson's nightshade</name>
    <dbReference type="NCBI Taxonomy" id="4109"/>
    <lineage>
        <taxon>Eukaryota</taxon>
        <taxon>Viridiplantae</taxon>
        <taxon>Streptophyta</taxon>
        <taxon>Embryophyta</taxon>
        <taxon>Tracheophyta</taxon>
        <taxon>Spermatophyta</taxon>
        <taxon>Magnoliopsida</taxon>
        <taxon>eudicotyledons</taxon>
        <taxon>Gunneridae</taxon>
        <taxon>Pentapetalae</taxon>
        <taxon>asterids</taxon>
        <taxon>lamiids</taxon>
        <taxon>Solanales</taxon>
        <taxon>Solanaceae</taxon>
        <taxon>Solanoideae</taxon>
        <taxon>Solaneae</taxon>
        <taxon>Solanum</taxon>
    </lineage>
</organism>
<evidence type="ECO:0000313" key="3">
    <source>
        <dbReference type="Proteomes" id="UP000824120"/>
    </source>
</evidence>
<reference evidence="2 3" key="1">
    <citation type="submission" date="2020-09" db="EMBL/GenBank/DDBJ databases">
        <title>De no assembly of potato wild relative species, Solanum commersonii.</title>
        <authorList>
            <person name="Cho K."/>
        </authorList>
    </citation>
    <scope>NUCLEOTIDE SEQUENCE [LARGE SCALE GENOMIC DNA]</scope>
    <source>
        <strain evidence="2">LZ3.2</strain>
        <tissue evidence="2">Leaf</tissue>
    </source>
</reference>
<evidence type="ECO:0000313" key="2">
    <source>
        <dbReference type="EMBL" id="KAG5573042.1"/>
    </source>
</evidence>
<name>A0A9J5WBT7_SOLCO</name>
<feature type="region of interest" description="Disordered" evidence="1">
    <location>
        <begin position="1"/>
        <end position="50"/>
    </location>
</feature>
<dbReference type="OrthoDB" id="1720039at2759"/>
<dbReference type="AlphaFoldDB" id="A0A9J5WBT7"/>
<dbReference type="Proteomes" id="UP000824120">
    <property type="component" value="Chromosome 12"/>
</dbReference>
<dbReference type="EMBL" id="JACXVP010000012">
    <property type="protein sequence ID" value="KAG5573042.1"/>
    <property type="molecule type" value="Genomic_DNA"/>
</dbReference>